<dbReference type="Gene3D" id="4.10.60.10">
    <property type="entry name" value="Zinc finger, CCHC-type"/>
    <property type="match status" value="1"/>
</dbReference>
<dbReference type="Proteomes" id="UP000308197">
    <property type="component" value="Unassembled WGS sequence"/>
</dbReference>
<keyword evidence="2" id="KW-0862">Zinc</keyword>
<keyword evidence="2" id="KW-0863">Zinc-finger</keyword>
<sequence>YKVIVHGVPTTFDPDAGGAIEGLVRQNAYLAPSPHDNVYNMHWISKRSSAALQEEGKAHSSLVIIFDEPEYANLAITNRIALNGRLLRTQKFHSFPTQCFNCHRFGHLARHCRRPTVCGRCAGAHVTSAC</sequence>
<accession>A0A5C3NVP9</accession>
<feature type="non-terminal residue" evidence="4">
    <location>
        <position position="1"/>
    </location>
</feature>
<evidence type="ECO:0000313" key="4">
    <source>
        <dbReference type="EMBL" id="TFK81546.1"/>
    </source>
</evidence>
<dbReference type="EMBL" id="ML211589">
    <property type="protein sequence ID" value="TFK81546.1"/>
    <property type="molecule type" value="Genomic_DNA"/>
</dbReference>
<organism evidence="4 5">
    <name type="scientific">Polyporus arcularius HHB13444</name>
    <dbReference type="NCBI Taxonomy" id="1314778"/>
    <lineage>
        <taxon>Eukaryota</taxon>
        <taxon>Fungi</taxon>
        <taxon>Dikarya</taxon>
        <taxon>Basidiomycota</taxon>
        <taxon>Agaricomycotina</taxon>
        <taxon>Agaricomycetes</taxon>
        <taxon>Polyporales</taxon>
        <taxon>Polyporaceae</taxon>
        <taxon>Polyporus</taxon>
    </lineage>
</organism>
<keyword evidence="5" id="KW-1185">Reference proteome</keyword>
<proteinExistence type="predicted"/>
<dbReference type="SUPFAM" id="SSF57756">
    <property type="entry name" value="Retrovirus zinc finger-like domains"/>
    <property type="match status" value="1"/>
</dbReference>
<keyword evidence="1" id="KW-0507">mRNA processing</keyword>
<evidence type="ECO:0000256" key="2">
    <source>
        <dbReference type="PROSITE-ProRule" id="PRU00047"/>
    </source>
</evidence>
<dbReference type="AlphaFoldDB" id="A0A5C3NVP9"/>
<dbReference type="GO" id="GO:0006397">
    <property type="term" value="P:mRNA processing"/>
    <property type="evidence" value="ECO:0007669"/>
    <property type="project" value="UniProtKB-KW"/>
</dbReference>
<dbReference type="InterPro" id="IPR001878">
    <property type="entry name" value="Znf_CCHC"/>
</dbReference>
<feature type="non-terminal residue" evidence="4">
    <location>
        <position position="130"/>
    </location>
</feature>
<dbReference type="GO" id="GO:0003676">
    <property type="term" value="F:nucleic acid binding"/>
    <property type="evidence" value="ECO:0007669"/>
    <property type="project" value="InterPro"/>
</dbReference>
<gene>
    <name evidence="4" type="ORF">K466DRAFT_450470</name>
</gene>
<dbReference type="InterPro" id="IPR036875">
    <property type="entry name" value="Znf_CCHC_sf"/>
</dbReference>
<evidence type="ECO:0000313" key="5">
    <source>
        <dbReference type="Proteomes" id="UP000308197"/>
    </source>
</evidence>
<reference evidence="4 5" key="1">
    <citation type="journal article" date="2019" name="Nat. Ecol. Evol.">
        <title>Megaphylogeny resolves global patterns of mushroom evolution.</title>
        <authorList>
            <person name="Varga T."/>
            <person name="Krizsan K."/>
            <person name="Foldi C."/>
            <person name="Dima B."/>
            <person name="Sanchez-Garcia M."/>
            <person name="Sanchez-Ramirez S."/>
            <person name="Szollosi G.J."/>
            <person name="Szarkandi J.G."/>
            <person name="Papp V."/>
            <person name="Albert L."/>
            <person name="Andreopoulos W."/>
            <person name="Angelini C."/>
            <person name="Antonin V."/>
            <person name="Barry K.W."/>
            <person name="Bougher N.L."/>
            <person name="Buchanan P."/>
            <person name="Buyck B."/>
            <person name="Bense V."/>
            <person name="Catcheside P."/>
            <person name="Chovatia M."/>
            <person name="Cooper J."/>
            <person name="Damon W."/>
            <person name="Desjardin D."/>
            <person name="Finy P."/>
            <person name="Geml J."/>
            <person name="Haridas S."/>
            <person name="Hughes K."/>
            <person name="Justo A."/>
            <person name="Karasinski D."/>
            <person name="Kautmanova I."/>
            <person name="Kiss B."/>
            <person name="Kocsube S."/>
            <person name="Kotiranta H."/>
            <person name="LaButti K.M."/>
            <person name="Lechner B.E."/>
            <person name="Liimatainen K."/>
            <person name="Lipzen A."/>
            <person name="Lukacs Z."/>
            <person name="Mihaltcheva S."/>
            <person name="Morgado L.N."/>
            <person name="Niskanen T."/>
            <person name="Noordeloos M.E."/>
            <person name="Ohm R.A."/>
            <person name="Ortiz-Santana B."/>
            <person name="Ovrebo C."/>
            <person name="Racz N."/>
            <person name="Riley R."/>
            <person name="Savchenko A."/>
            <person name="Shiryaev A."/>
            <person name="Soop K."/>
            <person name="Spirin V."/>
            <person name="Szebenyi C."/>
            <person name="Tomsovsky M."/>
            <person name="Tulloss R.E."/>
            <person name="Uehling J."/>
            <person name="Grigoriev I.V."/>
            <person name="Vagvolgyi C."/>
            <person name="Papp T."/>
            <person name="Martin F.M."/>
            <person name="Miettinen O."/>
            <person name="Hibbett D.S."/>
            <person name="Nagy L.G."/>
        </authorList>
    </citation>
    <scope>NUCLEOTIDE SEQUENCE [LARGE SCALE GENOMIC DNA]</scope>
    <source>
        <strain evidence="4 5">HHB13444</strain>
    </source>
</reference>
<dbReference type="GO" id="GO:0008270">
    <property type="term" value="F:zinc ion binding"/>
    <property type="evidence" value="ECO:0007669"/>
    <property type="project" value="UniProtKB-KW"/>
</dbReference>
<keyword evidence="2" id="KW-0479">Metal-binding</keyword>
<dbReference type="PROSITE" id="PS50158">
    <property type="entry name" value="ZF_CCHC"/>
    <property type="match status" value="1"/>
</dbReference>
<dbReference type="InParanoid" id="A0A5C3NVP9"/>
<protein>
    <recommendedName>
        <fullName evidence="3">CCHC-type domain-containing protein</fullName>
    </recommendedName>
</protein>
<evidence type="ECO:0000259" key="3">
    <source>
        <dbReference type="PROSITE" id="PS50158"/>
    </source>
</evidence>
<name>A0A5C3NVP9_9APHY</name>
<evidence type="ECO:0000256" key="1">
    <source>
        <dbReference type="ARBA" id="ARBA00022664"/>
    </source>
</evidence>
<feature type="domain" description="CCHC-type" evidence="3">
    <location>
        <begin position="99"/>
        <end position="114"/>
    </location>
</feature>